<dbReference type="AlphaFoldDB" id="A0A8J3E7I7"/>
<dbReference type="GO" id="GO:0003677">
    <property type="term" value="F:DNA binding"/>
    <property type="evidence" value="ECO:0007669"/>
    <property type="project" value="UniProtKB-UniRule"/>
</dbReference>
<evidence type="ECO:0000256" key="3">
    <source>
        <dbReference type="SAM" id="MobiDB-lite"/>
    </source>
</evidence>
<evidence type="ECO:0000256" key="1">
    <source>
        <dbReference type="ARBA" id="ARBA00023125"/>
    </source>
</evidence>
<dbReference type="EMBL" id="BMJQ01000018">
    <property type="protein sequence ID" value="GGF42093.1"/>
    <property type="molecule type" value="Genomic_DNA"/>
</dbReference>
<dbReference type="Proteomes" id="UP000646365">
    <property type="component" value="Unassembled WGS sequence"/>
</dbReference>
<dbReference type="SUPFAM" id="SSF48498">
    <property type="entry name" value="Tetracyclin repressor-like, C-terminal domain"/>
    <property type="match status" value="1"/>
</dbReference>
<dbReference type="InterPro" id="IPR001647">
    <property type="entry name" value="HTH_TetR"/>
</dbReference>
<dbReference type="RefSeq" id="WP_189051442.1">
    <property type="nucleotide sequence ID" value="NZ_BMJQ01000018.1"/>
</dbReference>
<feature type="DNA-binding region" description="H-T-H motif" evidence="2">
    <location>
        <begin position="46"/>
        <end position="65"/>
    </location>
</feature>
<protein>
    <submittedName>
        <fullName evidence="5">TetR family transcriptional regulator</fullName>
    </submittedName>
</protein>
<feature type="domain" description="HTH tetR-type" evidence="4">
    <location>
        <begin position="23"/>
        <end position="83"/>
    </location>
</feature>
<dbReference type="PROSITE" id="PS50977">
    <property type="entry name" value="HTH_TETR_2"/>
    <property type="match status" value="1"/>
</dbReference>
<keyword evidence="6" id="KW-1185">Reference proteome</keyword>
<evidence type="ECO:0000313" key="6">
    <source>
        <dbReference type="Proteomes" id="UP000646365"/>
    </source>
</evidence>
<dbReference type="Gene3D" id="1.10.357.10">
    <property type="entry name" value="Tetracycline Repressor, domain 2"/>
    <property type="match status" value="1"/>
</dbReference>
<evidence type="ECO:0000259" key="4">
    <source>
        <dbReference type="PROSITE" id="PS50977"/>
    </source>
</evidence>
<evidence type="ECO:0000256" key="2">
    <source>
        <dbReference type="PROSITE-ProRule" id="PRU00335"/>
    </source>
</evidence>
<dbReference type="Pfam" id="PF00440">
    <property type="entry name" value="TetR_N"/>
    <property type="match status" value="1"/>
</dbReference>
<dbReference type="InterPro" id="IPR041474">
    <property type="entry name" value="NicS_C"/>
</dbReference>
<dbReference type="PANTHER" id="PTHR30328:SF54">
    <property type="entry name" value="HTH-TYPE TRANSCRIPTIONAL REPRESSOR SCO4008"/>
    <property type="match status" value="1"/>
</dbReference>
<reference evidence="5" key="2">
    <citation type="submission" date="2020-09" db="EMBL/GenBank/DDBJ databases">
        <authorList>
            <person name="Sun Q."/>
            <person name="Zhou Y."/>
        </authorList>
    </citation>
    <scope>NUCLEOTIDE SEQUENCE</scope>
    <source>
        <strain evidence="5">CGMCC 1.15725</strain>
    </source>
</reference>
<evidence type="ECO:0000313" key="5">
    <source>
        <dbReference type="EMBL" id="GGF42093.1"/>
    </source>
</evidence>
<dbReference type="PANTHER" id="PTHR30328">
    <property type="entry name" value="TRANSCRIPTIONAL REPRESSOR"/>
    <property type="match status" value="1"/>
</dbReference>
<gene>
    <name evidence="5" type="ORF">GCM10011611_55660</name>
</gene>
<dbReference type="PRINTS" id="PR00455">
    <property type="entry name" value="HTHTETR"/>
</dbReference>
<organism evidence="5 6">
    <name type="scientific">Aliidongia dinghuensis</name>
    <dbReference type="NCBI Taxonomy" id="1867774"/>
    <lineage>
        <taxon>Bacteria</taxon>
        <taxon>Pseudomonadati</taxon>
        <taxon>Pseudomonadota</taxon>
        <taxon>Alphaproteobacteria</taxon>
        <taxon>Rhodospirillales</taxon>
        <taxon>Dongiaceae</taxon>
        <taxon>Aliidongia</taxon>
    </lineage>
</organism>
<sequence length="222" mass="25460">MEPARKIDEAETKPKRSRKRDREKTRQEILDIALEEFTENGFAAANTDVIAARAGITKRLIFYYFNSKEELFVAVLDAAYTKMRRAEEDLGLDGLLPEAAIRTLAAFTFDFDQNNPAFVRLVLIENLLHGRHVARSSKARAMTRPIIDQIRRVLARGVVEGVIRPGIDPVELHMTLSALCFFSVSNRHTFEPQFSYDMSSSEAKARRRAEIADLIWRYVRKE</sequence>
<keyword evidence="1 2" id="KW-0238">DNA-binding</keyword>
<accession>A0A8J3E7I7</accession>
<dbReference type="InterPro" id="IPR009057">
    <property type="entry name" value="Homeodomain-like_sf"/>
</dbReference>
<feature type="region of interest" description="Disordered" evidence="3">
    <location>
        <begin position="1"/>
        <end position="24"/>
    </location>
</feature>
<dbReference type="SUPFAM" id="SSF46689">
    <property type="entry name" value="Homeodomain-like"/>
    <property type="match status" value="1"/>
</dbReference>
<dbReference type="InterPro" id="IPR036271">
    <property type="entry name" value="Tet_transcr_reg_TetR-rel_C_sf"/>
</dbReference>
<dbReference type="Pfam" id="PF17938">
    <property type="entry name" value="TetR_C_29"/>
    <property type="match status" value="1"/>
</dbReference>
<proteinExistence type="predicted"/>
<dbReference type="InterPro" id="IPR050109">
    <property type="entry name" value="HTH-type_TetR-like_transc_reg"/>
</dbReference>
<name>A0A8J3E7I7_9PROT</name>
<comment type="caution">
    <text evidence="5">The sequence shown here is derived from an EMBL/GenBank/DDBJ whole genome shotgun (WGS) entry which is preliminary data.</text>
</comment>
<reference evidence="5" key="1">
    <citation type="journal article" date="2014" name="Int. J. Syst. Evol. Microbiol.">
        <title>Complete genome sequence of Corynebacterium casei LMG S-19264T (=DSM 44701T), isolated from a smear-ripened cheese.</title>
        <authorList>
            <consortium name="US DOE Joint Genome Institute (JGI-PGF)"/>
            <person name="Walter F."/>
            <person name="Albersmeier A."/>
            <person name="Kalinowski J."/>
            <person name="Ruckert C."/>
        </authorList>
    </citation>
    <scope>NUCLEOTIDE SEQUENCE</scope>
    <source>
        <strain evidence="5">CGMCC 1.15725</strain>
    </source>
</reference>